<dbReference type="OrthoDB" id="9096701at2"/>
<dbReference type="KEGG" id="doe:DENOEST_2591"/>
<dbReference type="AlphaFoldDB" id="A0A6S6Y3E0"/>
<keyword evidence="2" id="KW-1185">Reference proteome</keyword>
<evidence type="ECO:0000313" key="2">
    <source>
        <dbReference type="Proteomes" id="UP000515733"/>
    </source>
</evidence>
<gene>
    <name evidence="1" type="ORF">DENOEST_2591</name>
</gene>
<evidence type="ECO:0000313" key="1">
    <source>
        <dbReference type="EMBL" id="CAB1369756.1"/>
    </source>
</evidence>
<dbReference type="Gene3D" id="3.30.70.60">
    <property type="match status" value="1"/>
</dbReference>
<sequence>MIPLPLALAIRRLGGPNIAAGILSILLIALLSTTFILDRRIASIKRQLDEFKLPATSAPAEPSASNTPQTRYDAFKDRLRPKGDVPALLRIIFAEARQHRLQLNQMDYRPEHHTHGEYLSYHMTAPVKGAYGDIRAFVHALLLQAPALALNGISFRRDDARSPMTEARLQFVVYLRESDK</sequence>
<proteinExistence type="predicted"/>
<accession>A0A6S6Y3E0</accession>
<organism evidence="1 2">
    <name type="scientific">Denitratisoma oestradiolicum</name>
    <dbReference type="NCBI Taxonomy" id="311182"/>
    <lineage>
        <taxon>Bacteria</taxon>
        <taxon>Pseudomonadati</taxon>
        <taxon>Pseudomonadota</taxon>
        <taxon>Betaproteobacteria</taxon>
        <taxon>Nitrosomonadales</taxon>
        <taxon>Sterolibacteriaceae</taxon>
        <taxon>Denitratisoma</taxon>
    </lineage>
</organism>
<dbReference type="RefSeq" id="WP_145771118.1">
    <property type="nucleotide sequence ID" value="NZ_LR778301.1"/>
</dbReference>
<dbReference type="Proteomes" id="UP000515733">
    <property type="component" value="Chromosome"/>
</dbReference>
<reference evidence="1 2" key="1">
    <citation type="submission" date="2020-03" db="EMBL/GenBank/DDBJ databases">
        <authorList>
            <consortium name="Genoscope - CEA"/>
            <person name="William W."/>
        </authorList>
    </citation>
    <scope>NUCLEOTIDE SEQUENCE [LARGE SCALE GENOMIC DNA]</scope>
    <source>
        <strain evidence="2">DSM 16959</strain>
    </source>
</reference>
<protein>
    <submittedName>
        <fullName evidence="1">Uncharacterized protein</fullName>
    </submittedName>
</protein>
<dbReference type="EMBL" id="LR778301">
    <property type="protein sequence ID" value="CAB1369756.1"/>
    <property type="molecule type" value="Genomic_DNA"/>
</dbReference>
<name>A0A6S6Y3E0_9PROT</name>
<dbReference type="InterPro" id="IPR014717">
    <property type="entry name" value="Transl_elong_EF1B/ribsomal_bS6"/>
</dbReference>